<dbReference type="EMBL" id="WMBQ01000002">
    <property type="protein sequence ID" value="MTD96031.1"/>
    <property type="molecule type" value="Genomic_DNA"/>
</dbReference>
<dbReference type="AlphaFoldDB" id="A0A6I3KTM9"/>
<feature type="chain" id="PRO_5026164061" description="EF-hand domain-containing protein" evidence="2">
    <location>
        <begin position="21"/>
        <end position="113"/>
    </location>
</feature>
<evidence type="ECO:0000256" key="2">
    <source>
        <dbReference type="SAM" id="SignalP"/>
    </source>
</evidence>
<protein>
    <recommendedName>
        <fullName evidence="5">EF-hand domain-containing protein</fullName>
    </recommendedName>
</protein>
<name>A0A6I3KTM9_9HYPH</name>
<evidence type="ECO:0000313" key="3">
    <source>
        <dbReference type="EMBL" id="MTD96031.1"/>
    </source>
</evidence>
<evidence type="ECO:0000256" key="1">
    <source>
        <dbReference type="SAM" id="MobiDB-lite"/>
    </source>
</evidence>
<keyword evidence="4" id="KW-1185">Reference proteome</keyword>
<sequence length="113" mass="11464">MKRILLAGLLSSAAAFGAYAQAADQGTMKLSAAECASLWNQASPDGGPITKQQASAYVTDFKAANPDGDTTIEKAEFTKACNNGLVKSGASSGAGTGEGGTEMKSDQPAPKKY</sequence>
<accession>A0A6I3KTM9</accession>
<evidence type="ECO:0008006" key="5">
    <source>
        <dbReference type="Google" id="ProtNLM"/>
    </source>
</evidence>
<organism evidence="3 4">
    <name type="scientific">Hyphomicrobium album</name>
    <dbReference type="NCBI Taxonomy" id="2665159"/>
    <lineage>
        <taxon>Bacteria</taxon>
        <taxon>Pseudomonadati</taxon>
        <taxon>Pseudomonadota</taxon>
        <taxon>Alphaproteobacteria</taxon>
        <taxon>Hyphomicrobiales</taxon>
        <taxon>Hyphomicrobiaceae</taxon>
        <taxon>Hyphomicrobium</taxon>
    </lineage>
</organism>
<reference evidence="3 4" key="1">
    <citation type="submission" date="2019-11" db="EMBL/GenBank/DDBJ databases">
        <title>Identification of a novel strain.</title>
        <authorList>
            <person name="Xu Q."/>
            <person name="Wang G."/>
        </authorList>
    </citation>
    <scope>NUCLEOTIDE SEQUENCE [LARGE SCALE GENOMIC DNA]</scope>
    <source>
        <strain evidence="4">xq</strain>
    </source>
</reference>
<feature type="region of interest" description="Disordered" evidence="1">
    <location>
        <begin position="84"/>
        <end position="113"/>
    </location>
</feature>
<feature type="signal peptide" evidence="2">
    <location>
        <begin position="1"/>
        <end position="20"/>
    </location>
</feature>
<proteinExistence type="predicted"/>
<evidence type="ECO:0000313" key="4">
    <source>
        <dbReference type="Proteomes" id="UP000440694"/>
    </source>
</evidence>
<dbReference type="Proteomes" id="UP000440694">
    <property type="component" value="Unassembled WGS sequence"/>
</dbReference>
<dbReference type="RefSeq" id="WP_154740507.1">
    <property type="nucleotide sequence ID" value="NZ_WMBQ01000002.1"/>
</dbReference>
<gene>
    <name evidence="3" type="ORF">GIW81_16955</name>
</gene>
<comment type="caution">
    <text evidence="3">The sequence shown here is derived from an EMBL/GenBank/DDBJ whole genome shotgun (WGS) entry which is preliminary data.</text>
</comment>
<keyword evidence="2" id="KW-0732">Signal</keyword>